<geneLocation type="plasmid" evidence="1">
    <name>pM7012</name>
</geneLocation>
<protein>
    <submittedName>
        <fullName evidence="1">Uncharacterized protein</fullName>
    </submittedName>
</protein>
<keyword evidence="1" id="KW-0614">Plasmid</keyword>
<dbReference type="EMBL" id="AB853026">
    <property type="protein sequence ID" value="BAO19104.1"/>
    <property type="molecule type" value="Genomic_DNA"/>
</dbReference>
<accession>V5YPB1</accession>
<proteinExistence type="predicted"/>
<organism evidence="1">
    <name type="scientific">Burkholderia sp. M701</name>
    <dbReference type="NCBI Taxonomy" id="326454"/>
    <lineage>
        <taxon>Bacteria</taxon>
        <taxon>Pseudomonadati</taxon>
        <taxon>Pseudomonadota</taxon>
        <taxon>Betaproteobacteria</taxon>
        <taxon>Burkholderiales</taxon>
        <taxon>Burkholderiaceae</taxon>
        <taxon>Burkholderia</taxon>
    </lineage>
</organism>
<dbReference type="AlphaFoldDB" id="V5YPB1"/>
<name>V5YPB1_9BURK</name>
<reference evidence="1" key="1">
    <citation type="journal article" date="2014" name="Microbiology">
        <title>A 2,4-dichlorophenoxyacetic acid degradation plasmid pM7012 discloses distribution of an unclassified megaplasmid group across bacterial species.</title>
        <authorList>
            <person name="Sakai Y."/>
            <person name="Ogawa N."/>
            <person name="Shimomura Y."/>
            <person name="Fujii T."/>
        </authorList>
    </citation>
    <scope>NUCLEOTIDE SEQUENCE</scope>
    <source>
        <strain evidence="1">M701</strain>
    </source>
</reference>
<reference evidence="1" key="2">
    <citation type="submission" date="2024-06" db="EMBL/GenBank/DDBJ databases">
        <authorList>
            <person name="Sakai Y."/>
            <person name="Fujii T."/>
        </authorList>
    </citation>
    <scope>NUCLEOTIDE SEQUENCE</scope>
    <source>
        <strain evidence="1">M701</strain>
        <plasmid evidence="1">pM7012</plasmid>
    </source>
</reference>
<evidence type="ECO:0000313" key="1">
    <source>
        <dbReference type="EMBL" id="BAO19104.1"/>
    </source>
</evidence>
<sequence length="87" mass="9720">MAWTEIQVPAHPATTLRVTCLYEGGRNGRYRVEAYDDAFPGSLPVHSATYDFARWRGHCAGQFLMPDFVSAAEQARDRRSMAARIGS</sequence>